<dbReference type="InParanoid" id="S8E8G4"/>
<keyword evidence="7" id="KW-1185">Reference proteome</keyword>
<gene>
    <name evidence="6" type="ORF">FOMPIDRAFT_1037000</name>
</gene>
<keyword evidence="3" id="KW-0862">Zinc</keyword>
<dbReference type="STRING" id="743788.S8E8G4"/>
<evidence type="ECO:0000256" key="3">
    <source>
        <dbReference type="ARBA" id="ARBA00022833"/>
    </source>
</evidence>
<dbReference type="Pfam" id="PF01753">
    <property type="entry name" value="zf-MYND"/>
    <property type="match status" value="1"/>
</dbReference>
<evidence type="ECO:0000259" key="5">
    <source>
        <dbReference type="PROSITE" id="PS50865"/>
    </source>
</evidence>
<dbReference type="OrthoDB" id="2786161at2759"/>
<dbReference type="Proteomes" id="UP000015241">
    <property type="component" value="Unassembled WGS sequence"/>
</dbReference>
<reference evidence="6 7" key="1">
    <citation type="journal article" date="2012" name="Science">
        <title>The Paleozoic origin of enzymatic lignin decomposition reconstructed from 31 fungal genomes.</title>
        <authorList>
            <person name="Floudas D."/>
            <person name="Binder M."/>
            <person name="Riley R."/>
            <person name="Barry K."/>
            <person name="Blanchette R.A."/>
            <person name="Henrissat B."/>
            <person name="Martinez A.T."/>
            <person name="Otillar R."/>
            <person name="Spatafora J.W."/>
            <person name="Yadav J.S."/>
            <person name="Aerts A."/>
            <person name="Benoit I."/>
            <person name="Boyd A."/>
            <person name="Carlson A."/>
            <person name="Copeland A."/>
            <person name="Coutinho P.M."/>
            <person name="de Vries R.P."/>
            <person name="Ferreira P."/>
            <person name="Findley K."/>
            <person name="Foster B."/>
            <person name="Gaskell J."/>
            <person name="Glotzer D."/>
            <person name="Gorecki P."/>
            <person name="Heitman J."/>
            <person name="Hesse C."/>
            <person name="Hori C."/>
            <person name="Igarashi K."/>
            <person name="Jurgens J.A."/>
            <person name="Kallen N."/>
            <person name="Kersten P."/>
            <person name="Kohler A."/>
            <person name="Kuees U."/>
            <person name="Kumar T.K.A."/>
            <person name="Kuo A."/>
            <person name="LaButti K."/>
            <person name="Larrondo L.F."/>
            <person name="Lindquist E."/>
            <person name="Ling A."/>
            <person name="Lombard V."/>
            <person name="Lucas S."/>
            <person name="Lundell T."/>
            <person name="Martin R."/>
            <person name="McLaughlin D.J."/>
            <person name="Morgenstern I."/>
            <person name="Morin E."/>
            <person name="Murat C."/>
            <person name="Nagy L.G."/>
            <person name="Nolan M."/>
            <person name="Ohm R.A."/>
            <person name="Patyshakuliyeva A."/>
            <person name="Rokas A."/>
            <person name="Ruiz-Duenas F.J."/>
            <person name="Sabat G."/>
            <person name="Salamov A."/>
            <person name="Samejima M."/>
            <person name="Schmutz J."/>
            <person name="Slot J.C."/>
            <person name="St John F."/>
            <person name="Stenlid J."/>
            <person name="Sun H."/>
            <person name="Sun S."/>
            <person name="Syed K."/>
            <person name="Tsang A."/>
            <person name="Wiebenga A."/>
            <person name="Young D."/>
            <person name="Pisabarro A."/>
            <person name="Eastwood D.C."/>
            <person name="Martin F."/>
            <person name="Cullen D."/>
            <person name="Grigoriev I.V."/>
            <person name="Hibbett D.S."/>
        </authorList>
    </citation>
    <scope>NUCLEOTIDE SEQUENCE</scope>
    <source>
        <strain evidence="7">FP-58527</strain>
    </source>
</reference>
<proteinExistence type="predicted"/>
<evidence type="ECO:0000256" key="2">
    <source>
        <dbReference type="ARBA" id="ARBA00022771"/>
    </source>
</evidence>
<protein>
    <recommendedName>
        <fullName evidence="5">MYND-type domain-containing protein</fullName>
    </recommendedName>
</protein>
<evidence type="ECO:0000256" key="4">
    <source>
        <dbReference type="PROSITE-ProRule" id="PRU00134"/>
    </source>
</evidence>
<feature type="domain" description="MYND-type" evidence="5">
    <location>
        <begin position="421"/>
        <end position="460"/>
    </location>
</feature>
<dbReference type="Gene3D" id="6.10.140.2220">
    <property type="match status" value="1"/>
</dbReference>
<dbReference type="HOGENOM" id="CLU_027660_0_0_1"/>
<evidence type="ECO:0000256" key="1">
    <source>
        <dbReference type="ARBA" id="ARBA00022723"/>
    </source>
</evidence>
<dbReference type="InterPro" id="IPR002893">
    <property type="entry name" value="Znf_MYND"/>
</dbReference>
<dbReference type="EMBL" id="KE504155">
    <property type="protein sequence ID" value="EPS99643.1"/>
    <property type="molecule type" value="Genomic_DNA"/>
</dbReference>
<dbReference type="GO" id="GO:0008270">
    <property type="term" value="F:zinc ion binding"/>
    <property type="evidence" value="ECO:0007669"/>
    <property type="project" value="UniProtKB-KW"/>
</dbReference>
<keyword evidence="2 4" id="KW-0863">Zinc-finger</keyword>
<dbReference type="AlphaFoldDB" id="S8E8G4"/>
<evidence type="ECO:0000313" key="7">
    <source>
        <dbReference type="Proteomes" id="UP000015241"/>
    </source>
</evidence>
<accession>S8E8G4</accession>
<name>S8E8G4_FOMSC</name>
<dbReference type="PROSITE" id="PS50865">
    <property type="entry name" value="ZF_MYND_2"/>
    <property type="match status" value="1"/>
</dbReference>
<keyword evidence="1" id="KW-0479">Metal-binding</keyword>
<organism evidence="6 7">
    <name type="scientific">Fomitopsis schrenkii</name>
    <name type="common">Brown rot fungus</name>
    <dbReference type="NCBI Taxonomy" id="2126942"/>
    <lineage>
        <taxon>Eukaryota</taxon>
        <taxon>Fungi</taxon>
        <taxon>Dikarya</taxon>
        <taxon>Basidiomycota</taxon>
        <taxon>Agaricomycotina</taxon>
        <taxon>Agaricomycetes</taxon>
        <taxon>Polyporales</taxon>
        <taxon>Fomitopsis</taxon>
    </lineage>
</organism>
<dbReference type="SUPFAM" id="SSF144232">
    <property type="entry name" value="HIT/MYND zinc finger-like"/>
    <property type="match status" value="1"/>
</dbReference>
<dbReference type="eggNOG" id="ENOG502SF44">
    <property type="taxonomic scope" value="Eukaryota"/>
</dbReference>
<sequence length="655" mass="73113">MNPAQFESILRKLQRDPASVLAAARRRSPAESIVITNTWGPQQGHISTADALDLFLSYLKEEDIPASATQANTFCDAANIALGGYLGLSKLGPAFDEPRWVKRVMDVWGGVSKWGAFIFLTRVERLEKNDTRRKTAVDVLSAAWYTLCAGGPIREIMISTPMTVEMATRLWLEEDDGPPSRLDSPAGTSFLGRLLNPAKKEHLDRVLKVAGGKADEIAKLSLTRIRSALKARPVNGTHLTMYIDLINSLSRIVDHPLRYALLGANVIWVVTNALTTIAIQVNLGRDLSFLDAMVSAFGYLANCLDSTDGFTWVSQSIGAGLLTAYVDCSPQFSRLDPEDLHMVLRIVRDILPRYTVYRTVLQAMDAPMRKIDSGPQRDRVRNSVAKDVWIPFFASSCDRIKVLHASMARKGQHITCDNVMCQKVGSKAEVRRCSACLTTFYCSKECQAIAWKEGDHKNICKMKQRERAEGKSSRITKRDLAFFHTISMSDARKNIGKLTKRADKEYPKKIKSNLVICIDYCVFPPTFDLKPIEQYDVGPHTGSANAAARNETMIGKVKDNPGKFTLLEARIAQGDSIQAILTLATGDFWKYDPKEEQRQKMIDAQHVLRNLVSRLEAGLPASEKSPILTDPIITDFPDEELMAMQELSDEYDDYE</sequence>
<evidence type="ECO:0000313" key="6">
    <source>
        <dbReference type="EMBL" id="EPS99643.1"/>
    </source>
</evidence>